<evidence type="ECO:0000256" key="6">
    <source>
        <dbReference type="ARBA" id="ARBA00023136"/>
    </source>
</evidence>
<feature type="transmembrane region" description="Helical" evidence="8">
    <location>
        <begin position="24"/>
        <end position="46"/>
    </location>
</feature>
<dbReference type="GO" id="GO:0016323">
    <property type="term" value="C:basolateral plasma membrane"/>
    <property type="evidence" value="ECO:0007669"/>
    <property type="project" value="TreeGrafter"/>
</dbReference>
<dbReference type="PANTHER" id="PTHR11388">
    <property type="entry name" value="ORGANIC ANION TRANSPORTER"/>
    <property type="match status" value="1"/>
</dbReference>
<proteinExistence type="inferred from homology"/>
<dbReference type="AlphaFoldDB" id="A0AAV7NZT2"/>
<dbReference type="GO" id="GO:0015125">
    <property type="term" value="F:bile acid transmembrane transporter activity"/>
    <property type="evidence" value="ECO:0007669"/>
    <property type="project" value="TreeGrafter"/>
</dbReference>
<dbReference type="InterPro" id="IPR004156">
    <property type="entry name" value="OATP"/>
</dbReference>
<dbReference type="Pfam" id="PF03137">
    <property type="entry name" value="OATP"/>
    <property type="match status" value="1"/>
</dbReference>
<feature type="domain" description="Kazal-like" evidence="9">
    <location>
        <begin position="438"/>
        <end position="493"/>
    </location>
</feature>
<feature type="transmembrane region" description="Helical" evidence="8">
    <location>
        <begin position="397"/>
        <end position="417"/>
    </location>
</feature>
<dbReference type="Pfam" id="PF07648">
    <property type="entry name" value="Kazal_2"/>
    <property type="match status" value="1"/>
</dbReference>
<dbReference type="Gene3D" id="1.20.1250.20">
    <property type="entry name" value="MFS general substrate transporter like domains"/>
    <property type="match status" value="1"/>
</dbReference>
<evidence type="ECO:0000256" key="8">
    <source>
        <dbReference type="RuleBase" id="RU362056"/>
    </source>
</evidence>
<dbReference type="GO" id="GO:0043252">
    <property type="term" value="P:sodium-independent organic anion transport"/>
    <property type="evidence" value="ECO:0007669"/>
    <property type="project" value="TreeGrafter"/>
</dbReference>
<keyword evidence="8" id="KW-0406">Ion transport</keyword>
<dbReference type="GO" id="GO:0016324">
    <property type="term" value="C:apical plasma membrane"/>
    <property type="evidence" value="ECO:0007669"/>
    <property type="project" value="TreeGrafter"/>
</dbReference>
<evidence type="ECO:0000256" key="1">
    <source>
        <dbReference type="ARBA" id="ARBA00004651"/>
    </source>
</evidence>
<evidence type="ECO:0000313" key="11">
    <source>
        <dbReference type="Proteomes" id="UP001066276"/>
    </source>
</evidence>
<feature type="transmembrane region" description="Helical" evidence="8">
    <location>
        <begin position="198"/>
        <end position="226"/>
    </location>
</feature>
<protein>
    <recommendedName>
        <fullName evidence="8">Solute carrier organic anion transporter family member</fullName>
    </recommendedName>
</protein>
<comment type="caution">
    <text evidence="8">Lacks conserved residue(s) required for the propagation of feature annotation.</text>
</comment>
<evidence type="ECO:0000313" key="10">
    <source>
        <dbReference type="EMBL" id="KAJ1120459.1"/>
    </source>
</evidence>
<feature type="transmembrane region" description="Helical" evidence="8">
    <location>
        <begin position="162"/>
        <end position="186"/>
    </location>
</feature>
<dbReference type="SUPFAM" id="SSF103473">
    <property type="entry name" value="MFS general substrate transporter"/>
    <property type="match status" value="1"/>
</dbReference>
<dbReference type="GO" id="GO:0006811">
    <property type="term" value="P:monoatomic ion transport"/>
    <property type="evidence" value="ECO:0007669"/>
    <property type="project" value="UniProtKB-KW"/>
</dbReference>
<dbReference type="PANTHER" id="PTHR11388:SF87">
    <property type="entry name" value="SOLUTE CARRIER ORGANIC ANION TRANSPORTER FAMILY MEMBER 2B1"/>
    <property type="match status" value="1"/>
</dbReference>
<dbReference type="InterPro" id="IPR036259">
    <property type="entry name" value="MFS_trans_sf"/>
</dbReference>
<dbReference type="SUPFAM" id="SSF100895">
    <property type="entry name" value="Kazal-type serine protease inhibitors"/>
    <property type="match status" value="1"/>
</dbReference>
<keyword evidence="4 8" id="KW-0812">Transmembrane</keyword>
<feature type="transmembrane region" description="Helical" evidence="8">
    <location>
        <begin position="246"/>
        <end position="270"/>
    </location>
</feature>
<comment type="caution">
    <text evidence="10">The sequence shown here is derived from an EMBL/GenBank/DDBJ whole genome shotgun (WGS) entry which is preliminary data.</text>
</comment>
<dbReference type="InterPro" id="IPR036058">
    <property type="entry name" value="Kazal_dom_sf"/>
</dbReference>
<comment type="subcellular location">
    <subcellularLocation>
        <location evidence="1 8">Cell membrane</location>
        <topology evidence="1 8">Multi-pass membrane protein</topology>
    </subcellularLocation>
</comment>
<accession>A0AAV7NZT2</accession>
<feature type="transmembrane region" description="Helical" evidence="8">
    <location>
        <begin position="361"/>
        <end position="385"/>
    </location>
</feature>
<sequence>MAATIPKKCADQGRKAFFKNPFSSIKFFVCCHGLLQFSQLLVSNYLKSSISTIEKRFGLSSQMSGFMASFNEVGNVSLIVFVSYFGSRIHRPRAIGCGALLICTAGFIMSLPHFILGPYEYDQSIPSMYNNLTDICQLNGTSKVMNNSRCSNQSVKGPTHSIYFFFIGQFLLGVGGVPIQPFGISYIDDFAAKRNSPLYLGILYAVAIMGPGAAFLLGSAMLRYYVDIDKIPAADVVLTPKDPRWVGAWWMGFLVVAGVVGLSALPHFFFPREMQKEEAEKETEDKPGTDLFSECKPSPKTYQHLSLIGFIKLFPKVLVKNLKNPVCLLVILAQVNLCAMVAGIMTFMAKYLERQFSITVSMANLIMGTVYIPGVMMGIIVGGAIMKRFRMSLKQCGTMCVTVMSLCIAIHLPIIFLGCPTQTFFAPGHLPVGSEEVGQNISKCNSKCHCPDTAYNPICGYDGIEYISPCYAGCEDVSFAFGENKVLNYTKCSCIPGAGREGSAQPGTCGSGCSHLLWLFVGLSCISALIASTIHTPSFILILRSVEQEHKSLVVGIQFMLLRCLAWLPCPTLYGRVIDSTCLLWGRKCNNNASCRYYDNTLFRQRYNFSLSINNQYACFCQ</sequence>
<dbReference type="InterPro" id="IPR002350">
    <property type="entry name" value="Kazal_dom"/>
</dbReference>
<keyword evidence="8" id="KW-0813">Transport</keyword>
<dbReference type="PROSITE" id="PS51465">
    <property type="entry name" value="KAZAL_2"/>
    <property type="match status" value="1"/>
</dbReference>
<evidence type="ECO:0000256" key="7">
    <source>
        <dbReference type="ARBA" id="ARBA00023157"/>
    </source>
</evidence>
<evidence type="ECO:0000256" key="5">
    <source>
        <dbReference type="ARBA" id="ARBA00022989"/>
    </source>
</evidence>
<feature type="transmembrane region" description="Helical" evidence="8">
    <location>
        <begin position="97"/>
        <end position="116"/>
    </location>
</feature>
<dbReference type="Proteomes" id="UP001066276">
    <property type="component" value="Chromosome 8"/>
</dbReference>
<reference evidence="10" key="1">
    <citation type="journal article" date="2022" name="bioRxiv">
        <title>Sequencing and chromosome-scale assembly of the giantPleurodeles waltlgenome.</title>
        <authorList>
            <person name="Brown T."/>
            <person name="Elewa A."/>
            <person name="Iarovenko S."/>
            <person name="Subramanian E."/>
            <person name="Araus A.J."/>
            <person name="Petzold A."/>
            <person name="Susuki M."/>
            <person name="Suzuki K.-i.T."/>
            <person name="Hayashi T."/>
            <person name="Toyoda A."/>
            <person name="Oliveira C."/>
            <person name="Osipova E."/>
            <person name="Leigh N.D."/>
            <person name="Simon A."/>
            <person name="Yun M.H."/>
        </authorList>
    </citation>
    <scope>NUCLEOTIDE SEQUENCE</scope>
    <source>
        <strain evidence="10">20211129_DDA</strain>
        <tissue evidence="10">Liver</tissue>
    </source>
</reference>
<feature type="transmembrane region" description="Helical" evidence="8">
    <location>
        <begin position="326"/>
        <end position="349"/>
    </location>
</feature>
<keyword evidence="7" id="KW-1015">Disulfide bond</keyword>
<feature type="transmembrane region" description="Helical" evidence="8">
    <location>
        <begin position="66"/>
        <end position="85"/>
    </location>
</feature>
<keyword evidence="3" id="KW-1003">Cell membrane</keyword>
<keyword evidence="11" id="KW-1185">Reference proteome</keyword>
<evidence type="ECO:0000256" key="4">
    <source>
        <dbReference type="ARBA" id="ARBA00022692"/>
    </source>
</evidence>
<dbReference type="EMBL" id="JANPWB010000012">
    <property type="protein sequence ID" value="KAJ1120459.1"/>
    <property type="molecule type" value="Genomic_DNA"/>
</dbReference>
<comment type="similarity">
    <text evidence="2 8">Belongs to the organo anion transporter (TC 2.A.60) family.</text>
</comment>
<gene>
    <name evidence="10" type="ORF">NDU88_008624</name>
</gene>
<evidence type="ECO:0000259" key="9">
    <source>
        <dbReference type="PROSITE" id="PS51465"/>
    </source>
</evidence>
<name>A0AAV7NZT2_PLEWA</name>
<keyword evidence="6 8" id="KW-0472">Membrane</keyword>
<evidence type="ECO:0000256" key="3">
    <source>
        <dbReference type="ARBA" id="ARBA00022475"/>
    </source>
</evidence>
<keyword evidence="5 8" id="KW-1133">Transmembrane helix</keyword>
<evidence type="ECO:0000256" key="2">
    <source>
        <dbReference type="ARBA" id="ARBA00009657"/>
    </source>
</evidence>
<dbReference type="NCBIfam" id="TIGR00805">
    <property type="entry name" value="oat"/>
    <property type="match status" value="1"/>
</dbReference>
<organism evidence="10 11">
    <name type="scientific">Pleurodeles waltl</name>
    <name type="common">Iberian ribbed newt</name>
    <dbReference type="NCBI Taxonomy" id="8319"/>
    <lineage>
        <taxon>Eukaryota</taxon>
        <taxon>Metazoa</taxon>
        <taxon>Chordata</taxon>
        <taxon>Craniata</taxon>
        <taxon>Vertebrata</taxon>
        <taxon>Euteleostomi</taxon>
        <taxon>Amphibia</taxon>
        <taxon>Batrachia</taxon>
        <taxon>Caudata</taxon>
        <taxon>Salamandroidea</taxon>
        <taxon>Salamandridae</taxon>
        <taxon>Pleurodelinae</taxon>
        <taxon>Pleurodeles</taxon>
    </lineage>
</organism>
<dbReference type="GO" id="GO:0015347">
    <property type="term" value="F:sodium-independent organic anion transmembrane transporter activity"/>
    <property type="evidence" value="ECO:0007669"/>
    <property type="project" value="TreeGrafter"/>
</dbReference>